<gene>
    <name evidence="5" type="primary">rplE</name>
    <name evidence="9" type="ORF">A2746_00335</name>
</gene>
<comment type="function">
    <text evidence="5">This is 1 of the proteins that bind and probably mediate the attachment of the 5S RNA into the large ribosomal subunit, where it forms part of the central protuberance. In the 70S ribosome it contacts protein S13 of the 30S subunit (bridge B1b), connecting the 2 subunits; this bridge is implicated in subunit movement. Contacts the P site tRNA; the 5S rRNA and some of its associated proteins might help stabilize positioning of ribosome-bound tRNAs.</text>
</comment>
<keyword evidence="5" id="KW-0694">RNA-binding</keyword>
<organism evidence="9 10">
    <name type="scientific">Candidatus Yanofskybacteria bacterium RIFCSPHIGHO2_01_FULL_44_22</name>
    <dbReference type="NCBI Taxonomy" id="1802669"/>
    <lineage>
        <taxon>Bacteria</taxon>
        <taxon>Candidatus Yanofskyibacteriota</taxon>
    </lineage>
</organism>
<dbReference type="GO" id="GO:1990904">
    <property type="term" value="C:ribonucleoprotein complex"/>
    <property type="evidence" value="ECO:0007669"/>
    <property type="project" value="UniProtKB-KW"/>
</dbReference>
<dbReference type="InterPro" id="IPR031310">
    <property type="entry name" value="Ribosomal_uL5_N"/>
</dbReference>
<dbReference type="InterPro" id="IPR022803">
    <property type="entry name" value="Ribosomal_uL5_dom_sf"/>
</dbReference>
<sequence>MTVPRLLEKYRKTVVPAMQKDFGIKNIMEAPKIKKVVINAGIGRLLKDEKAIEKVAKDMTALSGQKIVFKKAKKSIAGFKTREGMNIGVAVTLRGKKMYDFLDRLIGIALPRAKDFRGIDVKNFDRDGNLNLGIKESSIFPEINYENMKDIFSLGITVAVDAEKREHGIGLLKMLGFPLRDKII</sequence>
<evidence type="ECO:0000256" key="6">
    <source>
        <dbReference type="RuleBase" id="RU003930"/>
    </source>
</evidence>
<dbReference type="GO" id="GO:0006412">
    <property type="term" value="P:translation"/>
    <property type="evidence" value="ECO:0007669"/>
    <property type="project" value="UniProtKB-UniRule"/>
</dbReference>
<evidence type="ECO:0000256" key="3">
    <source>
        <dbReference type="ARBA" id="ARBA00023274"/>
    </source>
</evidence>
<evidence type="ECO:0000256" key="4">
    <source>
        <dbReference type="ARBA" id="ARBA00035245"/>
    </source>
</evidence>
<feature type="domain" description="Large ribosomal subunit protein uL5 C-terminal" evidence="8">
    <location>
        <begin position="86"/>
        <end position="178"/>
    </location>
</feature>
<dbReference type="InterPro" id="IPR002132">
    <property type="entry name" value="Ribosomal_uL5"/>
</dbReference>
<evidence type="ECO:0000259" key="8">
    <source>
        <dbReference type="Pfam" id="PF00673"/>
    </source>
</evidence>
<keyword evidence="5" id="KW-0820">tRNA-binding</keyword>
<evidence type="ECO:0000313" key="9">
    <source>
        <dbReference type="EMBL" id="OGN03985.1"/>
    </source>
</evidence>
<dbReference type="GO" id="GO:0019843">
    <property type="term" value="F:rRNA binding"/>
    <property type="evidence" value="ECO:0007669"/>
    <property type="project" value="UniProtKB-UniRule"/>
</dbReference>
<reference evidence="9 10" key="1">
    <citation type="journal article" date="2016" name="Nat. Commun.">
        <title>Thousands of microbial genomes shed light on interconnected biogeochemical processes in an aquifer system.</title>
        <authorList>
            <person name="Anantharaman K."/>
            <person name="Brown C.T."/>
            <person name="Hug L.A."/>
            <person name="Sharon I."/>
            <person name="Castelle C.J."/>
            <person name="Probst A.J."/>
            <person name="Thomas B.C."/>
            <person name="Singh A."/>
            <person name="Wilkins M.J."/>
            <person name="Karaoz U."/>
            <person name="Brodie E.L."/>
            <person name="Williams K.H."/>
            <person name="Hubbard S.S."/>
            <person name="Banfield J.F."/>
        </authorList>
    </citation>
    <scope>NUCLEOTIDE SEQUENCE [LARGE SCALE GENOMIC DNA]</scope>
</reference>
<evidence type="ECO:0000256" key="1">
    <source>
        <dbReference type="ARBA" id="ARBA00008553"/>
    </source>
</evidence>
<comment type="similarity">
    <text evidence="1 5 6">Belongs to the universal ribosomal protein uL5 family.</text>
</comment>
<dbReference type="STRING" id="1802669.A2746_00335"/>
<dbReference type="FunFam" id="3.30.1440.10:FF:000001">
    <property type="entry name" value="50S ribosomal protein L5"/>
    <property type="match status" value="1"/>
</dbReference>
<keyword evidence="2 5" id="KW-0689">Ribosomal protein</keyword>
<dbReference type="HAMAP" id="MF_01333_B">
    <property type="entry name" value="Ribosomal_uL5_B"/>
    <property type="match status" value="1"/>
</dbReference>
<dbReference type="GO" id="GO:0003735">
    <property type="term" value="F:structural constituent of ribosome"/>
    <property type="evidence" value="ECO:0007669"/>
    <property type="project" value="InterPro"/>
</dbReference>
<feature type="domain" description="Large ribosomal subunit protein uL5 N-terminal" evidence="7">
    <location>
        <begin position="26"/>
        <end position="82"/>
    </location>
</feature>
<dbReference type="Gene3D" id="3.30.1440.10">
    <property type="match status" value="1"/>
</dbReference>
<proteinExistence type="inferred from homology"/>
<name>A0A1F8ESY3_9BACT</name>
<dbReference type="PANTHER" id="PTHR11994">
    <property type="entry name" value="60S RIBOSOMAL PROTEIN L11-RELATED"/>
    <property type="match status" value="1"/>
</dbReference>
<dbReference type="EMBL" id="MGJJ01000030">
    <property type="protein sequence ID" value="OGN03985.1"/>
    <property type="molecule type" value="Genomic_DNA"/>
</dbReference>
<protein>
    <recommendedName>
        <fullName evidence="4 5">Large ribosomal subunit protein uL5</fullName>
    </recommendedName>
</protein>
<evidence type="ECO:0000256" key="5">
    <source>
        <dbReference type="HAMAP-Rule" id="MF_01333"/>
    </source>
</evidence>
<accession>A0A1F8ESY3</accession>
<dbReference type="PIRSF" id="PIRSF002161">
    <property type="entry name" value="Ribosomal_L5"/>
    <property type="match status" value="1"/>
</dbReference>
<evidence type="ECO:0000256" key="2">
    <source>
        <dbReference type="ARBA" id="ARBA00022980"/>
    </source>
</evidence>
<dbReference type="NCBIfam" id="NF000585">
    <property type="entry name" value="PRK00010.1"/>
    <property type="match status" value="1"/>
</dbReference>
<comment type="caution">
    <text evidence="9">The sequence shown here is derived from an EMBL/GenBank/DDBJ whole genome shotgun (WGS) entry which is preliminary data.</text>
</comment>
<dbReference type="InterPro" id="IPR031309">
    <property type="entry name" value="Ribosomal_uL5_C"/>
</dbReference>
<dbReference type="InterPro" id="IPR020930">
    <property type="entry name" value="Ribosomal_uL5_bac-type"/>
</dbReference>
<dbReference type="Proteomes" id="UP000177419">
    <property type="component" value="Unassembled WGS sequence"/>
</dbReference>
<dbReference type="Pfam" id="PF00673">
    <property type="entry name" value="Ribosomal_L5_C"/>
    <property type="match status" value="1"/>
</dbReference>
<dbReference type="AlphaFoldDB" id="A0A1F8ESY3"/>
<keyword evidence="5" id="KW-0699">rRNA-binding</keyword>
<dbReference type="SUPFAM" id="SSF55282">
    <property type="entry name" value="RL5-like"/>
    <property type="match status" value="1"/>
</dbReference>
<comment type="subunit">
    <text evidence="5">Part of the 50S ribosomal subunit; part of the 5S rRNA/L5/L18/L25 subcomplex. Contacts the 5S rRNA and the P site tRNA. Forms a bridge to the 30S subunit in the 70S ribosome.</text>
</comment>
<keyword evidence="3 5" id="KW-0687">Ribonucleoprotein</keyword>
<evidence type="ECO:0000313" key="10">
    <source>
        <dbReference type="Proteomes" id="UP000177419"/>
    </source>
</evidence>
<dbReference type="GO" id="GO:0005840">
    <property type="term" value="C:ribosome"/>
    <property type="evidence" value="ECO:0007669"/>
    <property type="project" value="UniProtKB-KW"/>
</dbReference>
<dbReference type="GO" id="GO:0000049">
    <property type="term" value="F:tRNA binding"/>
    <property type="evidence" value="ECO:0007669"/>
    <property type="project" value="UniProtKB-UniRule"/>
</dbReference>
<evidence type="ECO:0000259" key="7">
    <source>
        <dbReference type="Pfam" id="PF00281"/>
    </source>
</evidence>
<dbReference type="Pfam" id="PF00281">
    <property type="entry name" value="Ribosomal_L5"/>
    <property type="match status" value="1"/>
</dbReference>